<dbReference type="EMBL" id="JACSIT010000152">
    <property type="protein sequence ID" value="MBC6996369.1"/>
    <property type="molecule type" value="Genomic_DNA"/>
</dbReference>
<keyword evidence="2" id="KW-1185">Reference proteome</keyword>
<accession>A0A923TAC1</accession>
<sequence>MEVGAEIGSWIHSNRIDVNVLLKKLIEDAYLTAKLFSAGPKKAPTARESDGGHETT</sequence>
<dbReference type="AlphaFoldDB" id="A0A923TAC1"/>
<organism evidence="1 2">
    <name type="scientific">Neolewinella lacunae</name>
    <dbReference type="NCBI Taxonomy" id="1517758"/>
    <lineage>
        <taxon>Bacteria</taxon>
        <taxon>Pseudomonadati</taxon>
        <taxon>Bacteroidota</taxon>
        <taxon>Saprospiria</taxon>
        <taxon>Saprospirales</taxon>
        <taxon>Lewinellaceae</taxon>
        <taxon>Neolewinella</taxon>
    </lineage>
</organism>
<dbReference type="RefSeq" id="WP_187468378.1">
    <property type="nucleotide sequence ID" value="NZ_JACSIT010000152.1"/>
</dbReference>
<dbReference type="Proteomes" id="UP000650081">
    <property type="component" value="Unassembled WGS sequence"/>
</dbReference>
<comment type="caution">
    <text evidence="1">The sequence shown here is derived from an EMBL/GenBank/DDBJ whole genome shotgun (WGS) entry which is preliminary data.</text>
</comment>
<proteinExistence type="predicted"/>
<gene>
    <name evidence="1" type="ORF">H9S92_19515</name>
</gene>
<evidence type="ECO:0000313" key="1">
    <source>
        <dbReference type="EMBL" id="MBC6996369.1"/>
    </source>
</evidence>
<evidence type="ECO:0000313" key="2">
    <source>
        <dbReference type="Proteomes" id="UP000650081"/>
    </source>
</evidence>
<name>A0A923TAC1_9BACT</name>
<reference evidence="1" key="1">
    <citation type="submission" date="2020-08" db="EMBL/GenBank/DDBJ databases">
        <title>Lewinella bacteria from marine environments.</title>
        <authorList>
            <person name="Zhong Y."/>
        </authorList>
    </citation>
    <scope>NUCLEOTIDE SEQUENCE</scope>
    <source>
        <strain evidence="1">KCTC 42187</strain>
    </source>
</reference>
<protein>
    <submittedName>
        <fullName evidence="1">Uncharacterized protein</fullName>
    </submittedName>
</protein>